<sequence length="812" mass="93857">MTENRYRPSSPPGRRYVDPRAASASMVISSSFDPRYSSSSQPRSVIDTFPATRHGSVYATQGIARKTVLDDPHPGGGSIVRTEYAVRPRNNSTLETRRPVSTFTERRSSPPRVRPAIISGSSRDDPRSPVVASREDRYLVPAASSGRNHHRHSSATRAEQDRLLPARASRQPEYHRRGGYNAHPYTSTRGPLQDEGFSYTTPKEQFLQESSRPPQRRESYSRRERPVSIAGIPEYRLPARRDTRDGPPSASARVLDRLDRNEPLRYPSSRTSDTEDRGDIPRRRHSTRAPVLHHYPDDGTVSAREERDLRSVPRSSRHDRSEDDDKLHKHRHRDEREREALRELPRESERVRERDRDRDRERDKDRDRDRDRDRERDRERERDRDRDRDRERERDRYRDADKPNKPRSRDSSPEHSGLRKGLAAAAGIGAVGAAAGAALKSGRNKDEEESETDGRKERKHRRRRHHDESSPDELAGRVERDLKLTNGDRDPRRRDEDRGVDDTGDVDDRHERRRHHRHRKHRDRGNESDTTEDYDGKEARQRHPRERALSRDEDEDVPPVLEQRTISPGEDEDDRPRKVQLVEPAEKKEEFKPKGILKPPREVPFPEDPNPTREGVAPLKDAHKDGIPPNARWTKISRALVNPEALEKAHERFEERDDYVIVLRVVSREEITKLAEKTKEIREARERKWQAELEEKRRRRAERGEYSDESSDDEYSGDDRRPLRAIEQPPPAQGLQGDPRTYFAQQQLQPQQQPRLEAPVVASAIPGQPGVAPIQQSPPMPGPYPPPIQQQQGLPVPDIRVEPMAGNYSTNV</sequence>
<feature type="compositionally biased region" description="Basic and acidic residues" evidence="1">
    <location>
        <begin position="122"/>
        <end position="138"/>
    </location>
</feature>
<feature type="region of interest" description="Disordered" evidence="1">
    <location>
        <begin position="1"/>
        <end position="20"/>
    </location>
</feature>
<feature type="compositionally biased region" description="Basic and acidic residues" evidence="1">
    <location>
        <begin position="584"/>
        <end position="593"/>
    </location>
</feature>
<feature type="domain" description="DUF8035" evidence="2">
    <location>
        <begin position="631"/>
        <end position="684"/>
    </location>
</feature>
<accession>A0A179A0W3</accession>
<gene>
    <name evidence="3" type="ORF">AYL99_01641</name>
</gene>
<dbReference type="AlphaFoldDB" id="A0A179A0W3"/>
<feature type="region of interest" description="Disordered" evidence="1">
    <location>
        <begin position="675"/>
        <end position="793"/>
    </location>
</feature>
<feature type="compositionally biased region" description="Polar residues" evidence="1">
    <location>
        <begin position="89"/>
        <end position="103"/>
    </location>
</feature>
<dbReference type="OrthoDB" id="5418088at2759"/>
<feature type="compositionally biased region" description="Basic and acidic residues" evidence="1">
    <location>
        <begin position="675"/>
        <end position="706"/>
    </location>
</feature>
<feature type="compositionally biased region" description="Basic residues" evidence="1">
    <location>
        <begin position="511"/>
        <end position="523"/>
    </location>
</feature>
<dbReference type="RefSeq" id="XP_018699036.1">
    <property type="nucleotide sequence ID" value="XM_018833157.1"/>
</dbReference>
<feature type="compositionally biased region" description="Pro residues" evidence="1">
    <location>
        <begin position="776"/>
        <end position="788"/>
    </location>
</feature>
<feature type="compositionally biased region" description="Basic and acidic residues" evidence="1">
    <location>
        <begin position="334"/>
        <end position="417"/>
    </location>
</feature>
<evidence type="ECO:0000313" key="3">
    <source>
        <dbReference type="EMBL" id="OAP65669.1"/>
    </source>
</evidence>
<dbReference type="PANTHER" id="PTHR42081:SF1">
    <property type="entry name" value="ZINC FINGER PROTEIN DHHC DOMAIN CONTAINING PROTEIN"/>
    <property type="match status" value="1"/>
</dbReference>
<feature type="compositionally biased region" description="Basic and acidic residues" evidence="1">
    <location>
        <begin position="534"/>
        <end position="551"/>
    </location>
</feature>
<organism evidence="3 4">
    <name type="scientific">Fonsecaea erecta</name>
    <dbReference type="NCBI Taxonomy" id="1367422"/>
    <lineage>
        <taxon>Eukaryota</taxon>
        <taxon>Fungi</taxon>
        <taxon>Dikarya</taxon>
        <taxon>Ascomycota</taxon>
        <taxon>Pezizomycotina</taxon>
        <taxon>Eurotiomycetes</taxon>
        <taxon>Chaetothyriomycetidae</taxon>
        <taxon>Chaetothyriales</taxon>
        <taxon>Herpotrichiellaceae</taxon>
        <taxon>Fonsecaea</taxon>
    </lineage>
</organism>
<feature type="compositionally biased region" description="Basic and acidic residues" evidence="1">
    <location>
        <begin position="466"/>
        <end position="510"/>
    </location>
</feature>
<dbReference type="STRING" id="1367422.A0A179A0W3"/>
<feature type="compositionally biased region" description="Low complexity" evidence="1">
    <location>
        <begin position="745"/>
        <end position="754"/>
    </location>
</feature>
<feature type="compositionally biased region" description="Basic and acidic residues" evidence="1">
    <location>
        <begin position="215"/>
        <end position="226"/>
    </location>
</feature>
<feature type="compositionally biased region" description="Basic and acidic residues" evidence="1">
    <location>
        <begin position="303"/>
        <end position="327"/>
    </location>
</feature>
<evidence type="ECO:0000259" key="2">
    <source>
        <dbReference type="Pfam" id="PF26118"/>
    </source>
</evidence>
<evidence type="ECO:0000256" key="1">
    <source>
        <dbReference type="SAM" id="MobiDB-lite"/>
    </source>
</evidence>
<dbReference type="EMBL" id="LVYI01000001">
    <property type="protein sequence ID" value="OAP65669.1"/>
    <property type="molecule type" value="Genomic_DNA"/>
</dbReference>
<proteinExistence type="predicted"/>
<feature type="compositionally biased region" description="Basic and acidic residues" evidence="1">
    <location>
        <begin position="254"/>
        <end position="263"/>
    </location>
</feature>
<protein>
    <recommendedName>
        <fullName evidence="2">DUF8035 domain-containing protein</fullName>
    </recommendedName>
</protein>
<feature type="compositionally biased region" description="Acidic residues" evidence="1">
    <location>
        <begin position="707"/>
        <end position="716"/>
    </location>
</feature>
<comment type="caution">
    <text evidence="3">The sequence shown here is derived from an EMBL/GenBank/DDBJ whole genome shotgun (WGS) entry which is preliminary data.</text>
</comment>
<dbReference type="Proteomes" id="UP000078343">
    <property type="component" value="Unassembled WGS sequence"/>
</dbReference>
<dbReference type="GeneID" id="30005811"/>
<dbReference type="InterPro" id="IPR058348">
    <property type="entry name" value="DUF8035"/>
</dbReference>
<dbReference type="PANTHER" id="PTHR42081">
    <property type="entry name" value="ZINC FINGER PROTEIN DHHC DOMAIN CONTAINING PROTEIN"/>
    <property type="match status" value="1"/>
</dbReference>
<feature type="region of interest" description="Disordered" evidence="1">
    <location>
        <begin position="88"/>
        <end position="630"/>
    </location>
</feature>
<feature type="compositionally biased region" description="Polar residues" evidence="1">
    <location>
        <begin position="198"/>
        <end position="213"/>
    </location>
</feature>
<evidence type="ECO:0000313" key="4">
    <source>
        <dbReference type="Proteomes" id="UP000078343"/>
    </source>
</evidence>
<feature type="compositionally biased region" description="Low complexity" evidence="1">
    <location>
        <begin position="421"/>
        <end position="438"/>
    </location>
</feature>
<feature type="compositionally biased region" description="Basic and acidic residues" evidence="1">
    <location>
        <begin position="158"/>
        <end position="176"/>
    </location>
</feature>
<reference evidence="3 4" key="1">
    <citation type="submission" date="2016-04" db="EMBL/GenBank/DDBJ databases">
        <title>Draft genome of Fonsecaea erecta CBS 125763.</title>
        <authorList>
            <person name="Weiss V.A."/>
            <person name="Vicente V.A."/>
            <person name="Raittz R.T."/>
            <person name="Moreno L.F."/>
            <person name="De Souza E.M."/>
            <person name="Pedrosa F.O."/>
            <person name="Steffens M.B."/>
            <person name="Faoro H."/>
            <person name="Tadra-Sfeir M.Z."/>
            <person name="Najafzadeh M.J."/>
            <person name="Felipe M.S."/>
            <person name="Teixeira M."/>
            <person name="Sun J."/>
            <person name="Xi L."/>
            <person name="Gomes R."/>
            <person name="De Azevedo C.M."/>
            <person name="Salgado C.G."/>
            <person name="Da Silva M.B."/>
            <person name="Nascimento M.F."/>
            <person name="Queiroz-Telles F."/>
            <person name="Attili D.S."/>
            <person name="Gorbushina A."/>
        </authorList>
    </citation>
    <scope>NUCLEOTIDE SEQUENCE [LARGE SCALE GENOMIC DNA]</scope>
    <source>
        <strain evidence="3 4">CBS 125763</strain>
    </source>
</reference>
<feature type="compositionally biased region" description="Basic and acidic residues" evidence="1">
    <location>
        <begin position="272"/>
        <end position="281"/>
    </location>
</feature>
<dbReference type="Pfam" id="PF26118">
    <property type="entry name" value="DUF8035"/>
    <property type="match status" value="1"/>
</dbReference>
<name>A0A179A0W3_9EURO</name>
<keyword evidence="4" id="KW-1185">Reference proteome</keyword>